<sequence length="1457" mass="158812">MPCARSEGSPALSIALTGPHKPFFQAGDTIIGKVVRLQHIVAPECQVTIRLLGRAKTKIVVTRSNGNGGTRHDTYRSRYNFFGYHAPETLQLLHSGPLHVSNDQADAAEFPFAIEIPKCPSAHLSREAERNSFLPTDAASVATHLLPPSYASYHHHKEGYVEYWLEAYLTPSCGTNNKAVTPAQSTQPILLGAPPTLEPAPKMVKTLVAPAHSITSYKLIPGMEEVELSFKQKSKQFFHTSSVPSLSYSISVGIPVVMQLQSNDTIPLTLRLSPTATGTSEDVRKTTQKATINYITLHLKTYTVIRAGEHFLGGAREACTSDNLDLHFDHALKSLPEPMVVDIDPDGDRIDLGALFDIRFFLTYNMKVIHALKVAISVTVCGKEHSDTFKFETTIMPPTTAPTPQVVSKVATQVAVEPAPPPSFAEATQETVADRGDPPDYKPELEPPTTGLAVAFVLLGSAFASKTRVARALRQYDVDYSSSVRIRDGGIGTKSSYSTAFPGVSWDLDNWRLTSSVMDQGHYQSRGSVSNGYIGINSASIGPFFEIDVPVNGDNLNGWPLFSRRQTFAGVSGFWDLQNGGESFISGIPHWAGIVLDLGNGTFLDSGVESATISNYSTTFDYKAGVLSWDYTWSPQGYPATFKVQFQVFTHKLDINVGVVRMLVEPSADVSATIVNVLEGTCAVRSTFLESGLEEDFIYSAVHPLGLPNTPAYVFATLGFNPGRNAESTGTTHNEPYIQASDSSIGRKYSAKLKANQRMQITKYVGIASSDAFENPKDRAKTAAQQASKQGFDSLLRSHVSEWAHVMPDQFVDDFRLDSGVLPDDPSIIDDSIMSVVNPFYLLQNTIGENAIAISSGNSLNQNSISVGGLGSETYAGMIFWDAETWMQPGLVATFPVAAKTIASYRVAHYEQAKRNAQMGAGTSKGGIAMPEDAALYSWTSGRFGNCTGTGACWDYEYHINGDIGLALINQWVASGDDATFENSYFPVIDSIARGFSSILQPNGSNWTLTDMTDPDEYANHIDAGGYTMPLISQILRYSNQFRQQFGLEPDTMWEEMANTIVFLRENNITLEYTTMDDNVVVKQADVVLDTYPLHYTHNYGPEDSLNDLDYYAAKQSADGPAMTYAIFSIVANQVSPSGCSAHTYARYSFSPYIRSPFYQLSEQIVDNANANGGTHPGFPFLTGHGGANQVTLFGYLGLRYLPDDQLHVDPSLPPQIPQLKYRIFYWRGWPIAASSTYEHTTLARATKIKPLDTADQRYKGAAIPVNAGTANRKLYHLSADGSAITIPNRKIGDIKTAQGNIAQCQPVKSSQSIVPGQFPEGAVDGARSTKWQPASATELSSITVRIRDSDRGKNIIGCSFDWAQLPPDSLTVTFHDEATAARNSANSQHFTVQISSPYRKDGVGPNRPSIPRSNTTEVKFNTPIAAPKFATLFVQGNQGQTQAGATVAEWAIIIDA</sequence>
<keyword evidence="4" id="KW-0378">Hydrolase</keyword>
<dbReference type="PANTHER" id="PTHR11051">
    <property type="entry name" value="GLYCOSYL HYDROLASE-RELATED"/>
    <property type="match status" value="1"/>
</dbReference>
<dbReference type="InterPro" id="IPR014752">
    <property type="entry name" value="Arrestin-like_C"/>
</dbReference>
<evidence type="ECO:0000259" key="9">
    <source>
        <dbReference type="Pfam" id="PF03636"/>
    </source>
</evidence>
<dbReference type="Pfam" id="PF03633">
    <property type="entry name" value="Glyco_hydro_65C"/>
    <property type="match status" value="1"/>
</dbReference>
<evidence type="ECO:0000256" key="4">
    <source>
        <dbReference type="ARBA" id="ARBA00022801"/>
    </source>
</evidence>
<protein>
    <recommendedName>
        <fullName evidence="3">alpha,alpha-trehalase</fullName>
        <ecNumber evidence="3">3.2.1.28</ecNumber>
    </recommendedName>
</protein>
<dbReference type="Gene3D" id="1.50.10.10">
    <property type="match status" value="1"/>
</dbReference>
<dbReference type="Proteomes" id="UP000315783">
    <property type="component" value="Unassembled WGS sequence"/>
</dbReference>
<evidence type="ECO:0000256" key="5">
    <source>
        <dbReference type="ARBA" id="ARBA00023180"/>
    </source>
</evidence>
<gene>
    <name evidence="10" type="ORF">IF1G_06873</name>
</gene>
<evidence type="ECO:0000313" key="11">
    <source>
        <dbReference type="Proteomes" id="UP000315783"/>
    </source>
</evidence>
<dbReference type="Pfam" id="PF03636">
    <property type="entry name" value="Glyco_hydro_65N"/>
    <property type="match status" value="1"/>
</dbReference>
<evidence type="ECO:0000256" key="2">
    <source>
        <dbReference type="ARBA" id="ARBA00006768"/>
    </source>
</evidence>
<dbReference type="SUPFAM" id="SSF48208">
    <property type="entry name" value="Six-hairpin glycosidases"/>
    <property type="match status" value="1"/>
</dbReference>
<accession>A0A545VYG1</accession>
<evidence type="ECO:0000259" key="7">
    <source>
        <dbReference type="Pfam" id="PF03632"/>
    </source>
</evidence>
<evidence type="ECO:0000259" key="8">
    <source>
        <dbReference type="Pfam" id="PF03633"/>
    </source>
</evidence>
<dbReference type="GO" id="GO:0009277">
    <property type="term" value="C:fungal-type cell wall"/>
    <property type="evidence" value="ECO:0007669"/>
    <property type="project" value="TreeGrafter"/>
</dbReference>
<keyword evidence="5" id="KW-0325">Glycoprotein</keyword>
<dbReference type="InterPro" id="IPR012341">
    <property type="entry name" value="6hp_glycosidase-like_sf"/>
</dbReference>
<dbReference type="Gene3D" id="2.60.420.10">
    <property type="entry name" value="Maltose phosphorylase, domain 3"/>
    <property type="match status" value="1"/>
</dbReference>
<dbReference type="InterPro" id="IPR005194">
    <property type="entry name" value="Glyco_hydro_65_C"/>
</dbReference>
<dbReference type="SUPFAM" id="SSF74650">
    <property type="entry name" value="Galactose mutarotase-like"/>
    <property type="match status" value="1"/>
</dbReference>
<dbReference type="InterPro" id="IPR011013">
    <property type="entry name" value="Gal_mutarotase_sf_dom"/>
</dbReference>
<reference evidence="10 11" key="1">
    <citation type="journal article" date="2019" name="Appl. Microbiol. Biotechnol.">
        <title>Genome sequence of Isaria javanica and comparative genome analysis insights into family S53 peptidase evolution in fungal entomopathogens.</title>
        <authorList>
            <person name="Lin R."/>
            <person name="Zhang X."/>
            <person name="Xin B."/>
            <person name="Zou M."/>
            <person name="Gao Y."/>
            <person name="Qin F."/>
            <person name="Hu Q."/>
            <person name="Xie B."/>
            <person name="Cheng X."/>
        </authorList>
    </citation>
    <scope>NUCLEOTIDE SEQUENCE [LARGE SCALE GENOMIC DNA]</scope>
    <source>
        <strain evidence="10 11">IJ1G</strain>
    </source>
</reference>
<dbReference type="STRING" id="43265.A0A545VYG1"/>
<dbReference type="FunFam" id="1.50.10.10:FF:000032">
    <property type="entry name" value="Vacuolar acid trehalase"/>
    <property type="match status" value="1"/>
</dbReference>
<feature type="domain" description="Glycoside hydrolase family 65 central catalytic" evidence="7">
    <location>
        <begin position="863"/>
        <end position="1049"/>
    </location>
</feature>
<feature type="domain" description="Glycoside hydrolase family 65 C-terminal" evidence="8">
    <location>
        <begin position="1203"/>
        <end position="1247"/>
    </location>
</feature>
<dbReference type="Pfam" id="PF03632">
    <property type="entry name" value="Glyco_hydro_65m"/>
    <property type="match status" value="1"/>
</dbReference>
<proteinExistence type="inferred from homology"/>
<dbReference type="InterPro" id="IPR005195">
    <property type="entry name" value="Glyco_hydro_65_M"/>
</dbReference>
<dbReference type="InterPro" id="IPR037018">
    <property type="entry name" value="GH65_N"/>
</dbReference>
<dbReference type="InterPro" id="IPR008928">
    <property type="entry name" value="6-hairpin_glycosidase_sf"/>
</dbReference>
<dbReference type="InterPro" id="IPR005196">
    <property type="entry name" value="Glyco_hydro_65_N"/>
</dbReference>
<evidence type="ECO:0000256" key="6">
    <source>
        <dbReference type="SAM" id="MobiDB-lite"/>
    </source>
</evidence>
<evidence type="ECO:0000313" key="10">
    <source>
        <dbReference type="EMBL" id="TQV94862.1"/>
    </source>
</evidence>
<name>A0A545VYG1_9HYPO</name>
<dbReference type="EMBL" id="SPUK01000009">
    <property type="protein sequence ID" value="TQV94862.1"/>
    <property type="molecule type" value="Genomic_DNA"/>
</dbReference>
<evidence type="ECO:0000256" key="1">
    <source>
        <dbReference type="ARBA" id="ARBA00001576"/>
    </source>
</evidence>
<comment type="caution">
    <text evidence="10">The sequence shown here is derived from an EMBL/GenBank/DDBJ whole genome shotgun (WGS) entry which is preliminary data.</text>
</comment>
<evidence type="ECO:0000256" key="3">
    <source>
        <dbReference type="ARBA" id="ARBA00012757"/>
    </source>
</evidence>
<comment type="catalytic activity">
    <reaction evidence="1">
        <text>alpha,alpha-trehalose + H2O = alpha-D-glucose + beta-D-glucose</text>
        <dbReference type="Rhea" id="RHEA:32675"/>
        <dbReference type="ChEBI" id="CHEBI:15377"/>
        <dbReference type="ChEBI" id="CHEBI:15903"/>
        <dbReference type="ChEBI" id="CHEBI:16551"/>
        <dbReference type="ChEBI" id="CHEBI:17925"/>
        <dbReference type="EC" id="3.2.1.28"/>
    </reaction>
</comment>
<dbReference type="OrthoDB" id="200349at2759"/>
<dbReference type="EC" id="3.2.1.28" evidence="3"/>
<dbReference type="GO" id="GO:0005993">
    <property type="term" value="P:trehalose catabolic process"/>
    <property type="evidence" value="ECO:0007669"/>
    <property type="project" value="TreeGrafter"/>
</dbReference>
<dbReference type="GO" id="GO:0004555">
    <property type="term" value="F:alpha,alpha-trehalase activity"/>
    <property type="evidence" value="ECO:0007669"/>
    <property type="project" value="UniProtKB-EC"/>
</dbReference>
<comment type="similarity">
    <text evidence="2">Belongs to the glycosyl hydrolase 65 family.</text>
</comment>
<feature type="domain" description="Glycoside hydrolase family 65 N-terminal" evidence="9">
    <location>
        <begin position="519"/>
        <end position="771"/>
    </location>
</feature>
<organism evidence="10 11">
    <name type="scientific">Cordyceps javanica</name>
    <dbReference type="NCBI Taxonomy" id="43265"/>
    <lineage>
        <taxon>Eukaryota</taxon>
        <taxon>Fungi</taxon>
        <taxon>Dikarya</taxon>
        <taxon>Ascomycota</taxon>
        <taxon>Pezizomycotina</taxon>
        <taxon>Sordariomycetes</taxon>
        <taxon>Hypocreomycetidae</taxon>
        <taxon>Hypocreales</taxon>
        <taxon>Cordycipitaceae</taxon>
        <taxon>Cordyceps</taxon>
    </lineage>
</organism>
<dbReference type="Gene3D" id="2.70.98.40">
    <property type="entry name" value="Glycoside hydrolase, family 65, N-terminal domain"/>
    <property type="match status" value="1"/>
</dbReference>
<dbReference type="Gene3D" id="2.60.40.640">
    <property type="match status" value="1"/>
</dbReference>
<dbReference type="PANTHER" id="PTHR11051:SF8">
    <property type="entry name" value="PROTEIN-GLUCOSYLGALACTOSYLHYDROXYLYSINE GLUCOSIDASE"/>
    <property type="match status" value="1"/>
</dbReference>
<dbReference type="GO" id="GO:0030246">
    <property type="term" value="F:carbohydrate binding"/>
    <property type="evidence" value="ECO:0007669"/>
    <property type="project" value="InterPro"/>
</dbReference>
<feature type="region of interest" description="Disordered" evidence="6">
    <location>
        <begin position="418"/>
        <end position="440"/>
    </location>
</feature>
<keyword evidence="11" id="KW-1185">Reference proteome</keyword>